<organism evidence="6 7">
    <name type="scientific">Paramagnetospirillum magneticum (strain ATCC 700264 / AMB-1)</name>
    <name type="common">Magnetospirillum magneticum</name>
    <dbReference type="NCBI Taxonomy" id="342108"/>
    <lineage>
        <taxon>Bacteria</taxon>
        <taxon>Pseudomonadati</taxon>
        <taxon>Pseudomonadota</taxon>
        <taxon>Alphaproteobacteria</taxon>
        <taxon>Rhodospirillales</taxon>
        <taxon>Magnetospirillaceae</taxon>
        <taxon>Paramagnetospirillum</taxon>
    </lineage>
</organism>
<dbReference type="Proteomes" id="UP000007058">
    <property type="component" value="Chromosome"/>
</dbReference>
<protein>
    <submittedName>
        <fullName evidence="6">Uncharacterized protein</fullName>
    </submittedName>
</protein>
<dbReference type="InterPro" id="IPR039425">
    <property type="entry name" value="RNA_pol_sigma-70-like"/>
</dbReference>
<dbReference type="AlphaFoldDB" id="Q2W6L0"/>
<dbReference type="GO" id="GO:0003677">
    <property type="term" value="F:DNA binding"/>
    <property type="evidence" value="ECO:0007669"/>
    <property type="project" value="UniProtKB-KW"/>
</dbReference>
<gene>
    <name evidence="6" type="ordered locus">amb1711</name>
</gene>
<proteinExistence type="inferred from homology"/>
<dbReference type="PANTHER" id="PTHR43133">
    <property type="entry name" value="RNA POLYMERASE ECF-TYPE SIGMA FACTO"/>
    <property type="match status" value="1"/>
</dbReference>
<keyword evidence="4" id="KW-0238">DNA-binding</keyword>
<evidence type="ECO:0000313" key="6">
    <source>
        <dbReference type="EMBL" id="BAE50515.1"/>
    </source>
</evidence>
<comment type="similarity">
    <text evidence="1">Belongs to the sigma-70 factor family. ECF subfamily.</text>
</comment>
<sequence length="363" mass="40453">MQIRASDDRSLVRAVVDGDPHAWERLARRIGDTVWTACRLLTPVEAEARDAFADVVAALRANGFGRLRSYGGNSRIETFIVLVARDILAQRLLRLFQEKDLDRAWTAFESFFKADIRRIVANRLPGPEREDMRGDAYQDICLALIAEDYRRLKAYGGAGSFSGFVLHAVDRLLIDFIRRHSPRRRLPAAIARLGPLDQAVFRYVHWERIAPQPDAILPMAAREFDPPPSSADIAQALERVAKALPDGYEPGVAGSAPVSLGDWGEALPDDGPTPEQAVLAAEETRLLTLASDALRSASEGLSDTERLYVMIALGHGQPLTARDVAHRMRRPVEEIYKLKQRVMGRLRKAIEDHPAVKQWLASV</sequence>
<evidence type="ECO:0000256" key="2">
    <source>
        <dbReference type="ARBA" id="ARBA00023015"/>
    </source>
</evidence>
<evidence type="ECO:0000256" key="4">
    <source>
        <dbReference type="ARBA" id="ARBA00023125"/>
    </source>
</evidence>
<evidence type="ECO:0000256" key="1">
    <source>
        <dbReference type="ARBA" id="ARBA00010641"/>
    </source>
</evidence>
<dbReference type="RefSeq" id="WP_011384119.1">
    <property type="nucleotide sequence ID" value="NC_007626.1"/>
</dbReference>
<evidence type="ECO:0000256" key="3">
    <source>
        <dbReference type="ARBA" id="ARBA00023082"/>
    </source>
</evidence>
<dbReference type="SUPFAM" id="SSF88946">
    <property type="entry name" value="Sigma2 domain of RNA polymerase sigma factors"/>
    <property type="match status" value="1"/>
</dbReference>
<dbReference type="EMBL" id="AP007255">
    <property type="protein sequence ID" value="BAE50515.1"/>
    <property type="molecule type" value="Genomic_DNA"/>
</dbReference>
<dbReference type="SUPFAM" id="SSF88659">
    <property type="entry name" value="Sigma3 and sigma4 domains of RNA polymerase sigma factors"/>
    <property type="match status" value="1"/>
</dbReference>
<keyword evidence="3" id="KW-0731">Sigma factor</keyword>
<dbReference type="HOGENOM" id="CLU_762467_0_0_5"/>
<name>Q2W6L0_PARM1</name>
<dbReference type="OrthoDB" id="7329204at2"/>
<accession>Q2W6L0</accession>
<keyword evidence="7" id="KW-1185">Reference proteome</keyword>
<dbReference type="Gene3D" id="1.10.1740.10">
    <property type="match status" value="2"/>
</dbReference>
<dbReference type="STRING" id="342108.amb1711"/>
<dbReference type="GO" id="GO:0016987">
    <property type="term" value="F:sigma factor activity"/>
    <property type="evidence" value="ECO:0007669"/>
    <property type="project" value="UniProtKB-KW"/>
</dbReference>
<evidence type="ECO:0000256" key="5">
    <source>
        <dbReference type="ARBA" id="ARBA00023163"/>
    </source>
</evidence>
<dbReference type="InterPro" id="IPR013324">
    <property type="entry name" value="RNA_pol_sigma_r3/r4-like"/>
</dbReference>
<reference evidence="6 7" key="1">
    <citation type="journal article" date="2005" name="DNA Res.">
        <title>Complete genome sequence of the facultative anaerobic magnetotactic bacterium Magnetospirillum sp. strain AMB-1.</title>
        <authorList>
            <person name="Matsunaga T."/>
            <person name="Okamura Y."/>
            <person name="Fukuda Y."/>
            <person name="Wahyudi A.T."/>
            <person name="Murase Y."/>
            <person name="Takeyama H."/>
        </authorList>
    </citation>
    <scope>NUCLEOTIDE SEQUENCE [LARGE SCALE GENOMIC DNA]</scope>
    <source>
        <strain evidence="7">ATCC 700264 / AMB-1</strain>
    </source>
</reference>
<dbReference type="InterPro" id="IPR013325">
    <property type="entry name" value="RNA_pol_sigma_r2"/>
</dbReference>
<keyword evidence="5" id="KW-0804">Transcription</keyword>
<dbReference type="GO" id="GO:0006352">
    <property type="term" value="P:DNA-templated transcription initiation"/>
    <property type="evidence" value="ECO:0007669"/>
    <property type="project" value="InterPro"/>
</dbReference>
<dbReference type="PANTHER" id="PTHR43133:SF8">
    <property type="entry name" value="RNA POLYMERASE SIGMA FACTOR HI_1459-RELATED"/>
    <property type="match status" value="1"/>
</dbReference>
<evidence type="ECO:0000313" key="7">
    <source>
        <dbReference type="Proteomes" id="UP000007058"/>
    </source>
</evidence>
<dbReference type="KEGG" id="mag:amb1711"/>
<keyword evidence="2" id="KW-0805">Transcription regulation</keyword>